<feature type="region of interest" description="Disordered" evidence="1">
    <location>
        <begin position="31"/>
        <end position="74"/>
    </location>
</feature>
<dbReference type="AlphaFoldDB" id="A0A915IY23"/>
<evidence type="ECO:0000313" key="3">
    <source>
        <dbReference type="WBParaSite" id="nRc.2.0.1.t18647-RA"/>
    </source>
</evidence>
<dbReference type="WBParaSite" id="nRc.2.0.1.t18647-RA">
    <property type="protein sequence ID" value="nRc.2.0.1.t18647-RA"/>
    <property type="gene ID" value="nRc.2.0.1.g18647"/>
</dbReference>
<keyword evidence="2" id="KW-1185">Reference proteome</keyword>
<proteinExistence type="predicted"/>
<name>A0A915IY23_ROMCU</name>
<dbReference type="Proteomes" id="UP000887565">
    <property type="component" value="Unplaced"/>
</dbReference>
<evidence type="ECO:0000256" key="1">
    <source>
        <dbReference type="SAM" id="MobiDB-lite"/>
    </source>
</evidence>
<sequence>MSIPMFGQNIAIFSQKMWRTCAVLHNLHVLKNDEADEEMQDEKEDGDEEGGKNEENDNPQGLAKRRSIVYENFN</sequence>
<evidence type="ECO:0000313" key="2">
    <source>
        <dbReference type="Proteomes" id="UP000887565"/>
    </source>
</evidence>
<reference evidence="3" key="1">
    <citation type="submission" date="2022-11" db="UniProtKB">
        <authorList>
            <consortium name="WormBaseParasite"/>
        </authorList>
    </citation>
    <scope>IDENTIFICATION</scope>
</reference>
<organism evidence="2 3">
    <name type="scientific">Romanomermis culicivorax</name>
    <name type="common">Nematode worm</name>
    <dbReference type="NCBI Taxonomy" id="13658"/>
    <lineage>
        <taxon>Eukaryota</taxon>
        <taxon>Metazoa</taxon>
        <taxon>Ecdysozoa</taxon>
        <taxon>Nematoda</taxon>
        <taxon>Enoplea</taxon>
        <taxon>Dorylaimia</taxon>
        <taxon>Mermithida</taxon>
        <taxon>Mermithoidea</taxon>
        <taxon>Mermithidae</taxon>
        <taxon>Romanomermis</taxon>
    </lineage>
</organism>
<protein>
    <submittedName>
        <fullName evidence="3">DDE Tnp4 domain-containing protein</fullName>
    </submittedName>
</protein>
<feature type="compositionally biased region" description="Acidic residues" evidence="1">
    <location>
        <begin position="34"/>
        <end position="48"/>
    </location>
</feature>
<accession>A0A915IY23</accession>